<dbReference type="GO" id="GO:0000160">
    <property type="term" value="P:phosphorelay signal transduction system"/>
    <property type="evidence" value="ECO:0007669"/>
    <property type="project" value="InterPro"/>
</dbReference>
<dbReference type="PANTHER" id="PTHR44688">
    <property type="entry name" value="DNA-BINDING TRANSCRIPTIONAL ACTIVATOR DEVR_DOSR"/>
    <property type="match status" value="1"/>
</dbReference>
<evidence type="ECO:0000259" key="6">
    <source>
        <dbReference type="PROSITE" id="PS50110"/>
    </source>
</evidence>
<evidence type="ECO:0000256" key="1">
    <source>
        <dbReference type="ARBA" id="ARBA00023015"/>
    </source>
</evidence>
<dbReference type="InterPro" id="IPR016032">
    <property type="entry name" value="Sig_transdc_resp-reg_C-effctor"/>
</dbReference>
<dbReference type="GO" id="GO:0003677">
    <property type="term" value="F:DNA binding"/>
    <property type="evidence" value="ECO:0007669"/>
    <property type="project" value="UniProtKB-KW"/>
</dbReference>
<dbReference type="PRINTS" id="PR00038">
    <property type="entry name" value="HTHLUXR"/>
</dbReference>
<dbReference type="AlphaFoldDB" id="A0A841L7W5"/>
<feature type="domain" description="HTH luxR-type" evidence="5">
    <location>
        <begin position="129"/>
        <end position="194"/>
    </location>
</feature>
<feature type="domain" description="Response regulatory" evidence="6">
    <location>
        <begin position="1"/>
        <end position="114"/>
    </location>
</feature>
<evidence type="ECO:0000256" key="2">
    <source>
        <dbReference type="ARBA" id="ARBA00023125"/>
    </source>
</evidence>
<sequence length="197" mass="21442">MHIVDDDPHFCEASRLILVAAGFSVNVSASGSDYLADSAPSKPGCLLLDLHMPNLSGVEVLKALAGRRDKPQVIIVTGHADVPLAVQLMQLGARDIVQKPFVRQRLLDAVEASFRPPVTASANDRAVAAETRIARLSARERELLRSLAAGLSNKVIAHQMNRSVRTIEMHRARMMDRLGVRTLAEALQIAFEAQHQG</sequence>
<dbReference type="PROSITE" id="PS50110">
    <property type="entry name" value="RESPONSE_REGULATORY"/>
    <property type="match status" value="1"/>
</dbReference>
<feature type="modified residue" description="4-aspartylphosphate" evidence="4">
    <location>
        <position position="49"/>
    </location>
</feature>
<keyword evidence="8" id="KW-1185">Reference proteome</keyword>
<dbReference type="Gene3D" id="3.40.50.2300">
    <property type="match status" value="1"/>
</dbReference>
<dbReference type="EMBL" id="JACIIV010000020">
    <property type="protein sequence ID" value="MBB6228530.1"/>
    <property type="molecule type" value="Genomic_DNA"/>
</dbReference>
<dbReference type="SMART" id="SM00448">
    <property type="entry name" value="REC"/>
    <property type="match status" value="1"/>
</dbReference>
<dbReference type="CDD" id="cd06170">
    <property type="entry name" value="LuxR_C_like"/>
    <property type="match status" value="1"/>
</dbReference>
<dbReference type="SMART" id="SM00421">
    <property type="entry name" value="HTH_LUXR"/>
    <property type="match status" value="1"/>
</dbReference>
<dbReference type="GO" id="GO:0006355">
    <property type="term" value="P:regulation of DNA-templated transcription"/>
    <property type="evidence" value="ECO:0007669"/>
    <property type="project" value="InterPro"/>
</dbReference>
<dbReference type="Pfam" id="PF00072">
    <property type="entry name" value="Response_reg"/>
    <property type="match status" value="1"/>
</dbReference>
<evidence type="ECO:0000313" key="8">
    <source>
        <dbReference type="Proteomes" id="UP000538147"/>
    </source>
</evidence>
<evidence type="ECO:0000256" key="3">
    <source>
        <dbReference type="ARBA" id="ARBA00023163"/>
    </source>
</evidence>
<organism evidence="7 8">
    <name type="scientific">Polymorphobacter multimanifer</name>
    <dbReference type="NCBI Taxonomy" id="1070431"/>
    <lineage>
        <taxon>Bacteria</taxon>
        <taxon>Pseudomonadati</taxon>
        <taxon>Pseudomonadota</taxon>
        <taxon>Alphaproteobacteria</taxon>
        <taxon>Sphingomonadales</taxon>
        <taxon>Sphingosinicellaceae</taxon>
        <taxon>Polymorphobacter</taxon>
    </lineage>
</organism>
<dbReference type="PROSITE" id="PS00622">
    <property type="entry name" value="HTH_LUXR_1"/>
    <property type="match status" value="1"/>
</dbReference>
<dbReference type="InterPro" id="IPR011006">
    <property type="entry name" value="CheY-like_superfamily"/>
</dbReference>
<accession>A0A841L7W5</accession>
<keyword evidence="1" id="KW-0805">Transcription regulation</keyword>
<dbReference type="Gene3D" id="1.10.10.10">
    <property type="entry name" value="Winged helix-like DNA-binding domain superfamily/Winged helix DNA-binding domain"/>
    <property type="match status" value="1"/>
</dbReference>
<protein>
    <submittedName>
        <fullName evidence="7">Two-component system response regulator FixJ</fullName>
    </submittedName>
</protein>
<dbReference type="PROSITE" id="PS50043">
    <property type="entry name" value="HTH_LUXR_2"/>
    <property type="match status" value="1"/>
</dbReference>
<reference evidence="7 8" key="1">
    <citation type="submission" date="2020-08" db="EMBL/GenBank/DDBJ databases">
        <title>Genomic Encyclopedia of Type Strains, Phase IV (KMG-IV): sequencing the most valuable type-strain genomes for metagenomic binning, comparative biology and taxonomic classification.</title>
        <authorList>
            <person name="Goeker M."/>
        </authorList>
    </citation>
    <scope>NUCLEOTIDE SEQUENCE [LARGE SCALE GENOMIC DNA]</scope>
    <source>
        <strain evidence="7 8">DSM 102189</strain>
    </source>
</reference>
<keyword evidence="2" id="KW-0238">DNA-binding</keyword>
<dbReference type="SUPFAM" id="SSF52172">
    <property type="entry name" value="CheY-like"/>
    <property type="match status" value="1"/>
</dbReference>
<gene>
    <name evidence="7" type="ORF">FHS79_002720</name>
</gene>
<name>A0A841L7W5_9SPHN</name>
<dbReference type="RefSeq" id="WP_184201006.1">
    <property type="nucleotide sequence ID" value="NZ_BMOX01000021.1"/>
</dbReference>
<keyword evidence="3" id="KW-0804">Transcription</keyword>
<comment type="caution">
    <text evidence="7">The sequence shown here is derived from an EMBL/GenBank/DDBJ whole genome shotgun (WGS) entry which is preliminary data.</text>
</comment>
<dbReference type="InterPro" id="IPR036388">
    <property type="entry name" value="WH-like_DNA-bd_sf"/>
</dbReference>
<evidence type="ECO:0000313" key="7">
    <source>
        <dbReference type="EMBL" id="MBB6228530.1"/>
    </source>
</evidence>
<dbReference type="InterPro" id="IPR001789">
    <property type="entry name" value="Sig_transdc_resp-reg_receiver"/>
</dbReference>
<dbReference type="Pfam" id="PF00196">
    <property type="entry name" value="GerE"/>
    <property type="match status" value="1"/>
</dbReference>
<keyword evidence="4" id="KW-0597">Phosphoprotein</keyword>
<dbReference type="PANTHER" id="PTHR44688:SF16">
    <property type="entry name" value="DNA-BINDING TRANSCRIPTIONAL ACTIVATOR DEVR_DOSR"/>
    <property type="match status" value="1"/>
</dbReference>
<evidence type="ECO:0000256" key="4">
    <source>
        <dbReference type="PROSITE-ProRule" id="PRU00169"/>
    </source>
</evidence>
<dbReference type="SUPFAM" id="SSF46894">
    <property type="entry name" value="C-terminal effector domain of the bipartite response regulators"/>
    <property type="match status" value="1"/>
</dbReference>
<dbReference type="Proteomes" id="UP000538147">
    <property type="component" value="Unassembled WGS sequence"/>
</dbReference>
<evidence type="ECO:0000259" key="5">
    <source>
        <dbReference type="PROSITE" id="PS50043"/>
    </source>
</evidence>
<proteinExistence type="predicted"/>
<dbReference type="InterPro" id="IPR000792">
    <property type="entry name" value="Tscrpt_reg_LuxR_C"/>
</dbReference>